<protein>
    <submittedName>
        <fullName evidence="9">Rod shape-determining protein MreD</fullName>
    </submittedName>
</protein>
<evidence type="ECO:0000256" key="4">
    <source>
        <dbReference type="ARBA" id="ARBA00022692"/>
    </source>
</evidence>
<keyword evidence="10" id="KW-1185">Reference proteome</keyword>
<feature type="transmembrane region" description="Helical" evidence="8">
    <location>
        <begin position="105"/>
        <end position="129"/>
    </location>
</feature>
<organism evidence="9 10">
    <name type="scientific">Gracilibacillus caseinilyticus</name>
    <dbReference type="NCBI Taxonomy" id="2932256"/>
    <lineage>
        <taxon>Bacteria</taxon>
        <taxon>Bacillati</taxon>
        <taxon>Bacillota</taxon>
        <taxon>Bacilli</taxon>
        <taxon>Bacillales</taxon>
        <taxon>Bacillaceae</taxon>
        <taxon>Gracilibacillus</taxon>
    </lineage>
</organism>
<evidence type="ECO:0000256" key="5">
    <source>
        <dbReference type="ARBA" id="ARBA00022960"/>
    </source>
</evidence>
<dbReference type="Proteomes" id="UP000831782">
    <property type="component" value="Chromosome"/>
</dbReference>
<dbReference type="Pfam" id="PF04093">
    <property type="entry name" value="MreD"/>
    <property type="match status" value="1"/>
</dbReference>
<keyword evidence="4 8" id="KW-0812">Transmembrane</keyword>
<evidence type="ECO:0000256" key="1">
    <source>
        <dbReference type="ARBA" id="ARBA00004651"/>
    </source>
</evidence>
<feature type="transmembrane region" description="Helical" evidence="8">
    <location>
        <begin position="58"/>
        <end position="76"/>
    </location>
</feature>
<feature type="transmembrane region" description="Helical" evidence="8">
    <location>
        <begin position="35"/>
        <end position="53"/>
    </location>
</feature>
<evidence type="ECO:0000256" key="3">
    <source>
        <dbReference type="ARBA" id="ARBA00022475"/>
    </source>
</evidence>
<comment type="similarity">
    <text evidence="2">Belongs to the MreD family.</text>
</comment>
<reference evidence="9 10" key="1">
    <citation type="submission" date="2022-04" db="EMBL/GenBank/DDBJ databases">
        <title>Gracilibacillus sp. isolated from saltern.</title>
        <authorList>
            <person name="Won M."/>
            <person name="Lee C.-M."/>
            <person name="Woen H.-Y."/>
            <person name="Kwon S.-W."/>
        </authorList>
    </citation>
    <scope>NUCLEOTIDE SEQUENCE [LARGE SCALE GENOMIC DNA]</scope>
    <source>
        <strain evidence="9 10">SSWR10-1</strain>
    </source>
</reference>
<evidence type="ECO:0000313" key="9">
    <source>
        <dbReference type="EMBL" id="UOQ47299.1"/>
    </source>
</evidence>
<evidence type="ECO:0000313" key="10">
    <source>
        <dbReference type="Proteomes" id="UP000831782"/>
    </source>
</evidence>
<keyword evidence="3" id="KW-1003">Cell membrane</keyword>
<dbReference type="EMBL" id="CP095072">
    <property type="protein sequence ID" value="UOQ47299.1"/>
    <property type="molecule type" value="Genomic_DNA"/>
</dbReference>
<proteinExistence type="inferred from homology"/>
<feature type="transmembrane region" description="Helical" evidence="8">
    <location>
        <begin position="149"/>
        <end position="168"/>
    </location>
</feature>
<evidence type="ECO:0000256" key="8">
    <source>
        <dbReference type="SAM" id="Phobius"/>
    </source>
</evidence>
<keyword evidence="6 8" id="KW-1133">Transmembrane helix</keyword>
<evidence type="ECO:0000256" key="2">
    <source>
        <dbReference type="ARBA" id="ARBA00007776"/>
    </source>
</evidence>
<accession>A0ABY4ESR8</accession>
<comment type="subcellular location">
    <subcellularLocation>
        <location evidence="1">Cell membrane</location>
        <topology evidence="1">Multi-pass membrane protein</topology>
    </subcellularLocation>
</comment>
<evidence type="ECO:0000256" key="6">
    <source>
        <dbReference type="ARBA" id="ARBA00022989"/>
    </source>
</evidence>
<name>A0ABY4ESR8_9BACI</name>
<evidence type="ECO:0000256" key="7">
    <source>
        <dbReference type="ARBA" id="ARBA00023136"/>
    </source>
</evidence>
<gene>
    <name evidence="9" type="primary">mreD</name>
    <name evidence="9" type="ORF">MUN88_14635</name>
</gene>
<dbReference type="NCBIfam" id="TIGR03426">
    <property type="entry name" value="shape_MreD"/>
    <property type="match status" value="1"/>
</dbReference>
<dbReference type="RefSeq" id="WP_244716291.1">
    <property type="nucleotide sequence ID" value="NZ_CP095072.1"/>
</dbReference>
<feature type="transmembrane region" description="Helical" evidence="8">
    <location>
        <begin position="82"/>
        <end position="98"/>
    </location>
</feature>
<sequence length="180" mass="21184">MKRMIPYLIALICFVLVILEGIVSLTNLPFVKEDWLVVSHFLFVFLIFVTMFFEKEHTFYAIALAIVFSFIIDIIYTDVIGVYVFAYTVILYGVRILMKMLQSNIIIALLMTVIAVSATDILIFFLYNIIQVHDLSWHEYWRYRLMPTILWNVITGAVMYALLAKRLTVWSVMKFERSDR</sequence>
<keyword evidence="7 8" id="KW-0472">Membrane</keyword>
<dbReference type="InterPro" id="IPR007227">
    <property type="entry name" value="Cell_shape_determining_MreD"/>
</dbReference>
<keyword evidence="5" id="KW-0133">Cell shape</keyword>